<keyword evidence="1" id="KW-0378">Hydrolase</keyword>
<evidence type="ECO:0000313" key="4">
    <source>
        <dbReference type="Proteomes" id="UP000346198"/>
    </source>
</evidence>
<sequence>MMNKIPCLLLVRACALGLLFPGVLKASVKYDAQIPQVVFAAQEINAALKEAGRENLPVSLVIKPDADTPEAFQIKTSGSVIEVTGSDANGAMYGGIEVANYLKMGLPIKNVSRQPFVEKRGIKSNLPIDVRAPSYCDKGTAAQINIVNIWDYEGFWVPYLDDLARYRYNLLSLWTTHPYVHMAKVPGYEDASLDDVYRLKEEYLVPGISNKFEDMDKNHDGYLTMEDGTIELVKKITIDEKVEHWKKVFQHAEDRGIEICLFSWTVFVSEARGKYGITEDQSNPKTIDFVRESVKEALLTYPQVKGIGVTSGENDRRELDGSPDSTEWFIRKTYAQAVLDAKQDPRWVDRDIRFIFRRHGSECEWVNEVMADYDGGVLDTSVKYAVAHMYSSRRPQEWEKRMDGDGWLEAGYKVWLNLRNDDLFMHRFGSPDFLRELIRNFPHESIRGFYMGSDGYFWGKEFISKVPELSGQLEIEKHWYNFRMLGEMAYTLDLDDNYWKAVLKHRYPGVDVDLLFNAWETVSEVVPQLNRSVWAPTDGSFAPEMCQEGKAFLSVDSYYLARPPMILRKNPPAGEQHCVSVNDWASQVVAGGDADFGDKLTPLEVADQLDSYAEAALTALLTLKKQVGDDAELRDVLLDMESMARLGQYYADKQRAASHLKVYRLGGWKDKSRHQLAVDAIEQSRDHWQAYADVLESHYNTSLHAKTDWFRWYERLKDVEGEVAAIKGEGALPTIAFTGLTDDTSFSTGHNLDVALDVTAAAGLHSVRLYLNGILVGDAATQATPVWTAADHNELNGLKEDWYSLRAVAVDQEGFVTEKEVYVQVGKNPGDKEDWKLEPYAVLMTDGQEFHSGNGENDEERKKQIYQKSYDGIGVTFQFDAGGKLVVRDHFYGVSIIRSYSKADKVGQGPRRCEFKDGVVTTYNLVEPVSVLWSSRGYDRNEQVLKGLLPSEKGFKGPYQFVITRDKNFAIYGTRNGKPALIWSEKPDWKFWEGRFKNRLPSK</sequence>
<dbReference type="SUPFAM" id="SSF55545">
    <property type="entry name" value="beta-N-acetylhexosaminidase-like domain"/>
    <property type="match status" value="1"/>
</dbReference>
<name>A0A6C2UTM7_9BACT</name>
<dbReference type="GO" id="GO:0005975">
    <property type="term" value="P:carbohydrate metabolic process"/>
    <property type="evidence" value="ECO:0007669"/>
    <property type="project" value="UniProtKB-ARBA"/>
</dbReference>
<evidence type="ECO:0008006" key="5">
    <source>
        <dbReference type="Google" id="ProtNLM"/>
    </source>
</evidence>
<evidence type="ECO:0000256" key="2">
    <source>
        <dbReference type="SAM" id="SignalP"/>
    </source>
</evidence>
<protein>
    <recommendedName>
        <fullName evidence="5">Beta-hexosaminidase bacterial type N-terminal domain-containing protein</fullName>
    </recommendedName>
</protein>
<feature type="signal peptide" evidence="2">
    <location>
        <begin position="1"/>
        <end position="26"/>
    </location>
</feature>
<gene>
    <name evidence="3" type="ORF">SCARR_05626</name>
</gene>
<dbReference type="GO" id="GO:0016787">
    <property type="term" value="F:hydrolase activity"/>
    <property type="evidence" value="ECO:0007669"/>
    <property type="project" value="UniProtKB-KW"/>
</dbReference>
<evidence type="ECO:0000256" key="1">
    <source>
        <dbReference type="ARBA" id="ARBA00022801"/>
    </source>
</evidence>
<dbReference type="Gene3D" id="2.60.40.10">
    <property type="entry name" value="Immunoglobulins"/>
    <property type="match status" value="1"/>
</dbReference>
<feature type="chain" id="PRO_5025576806" description="Beta-hexosaminidase bacterial type N-terminal domain-containing protein" evidence="2">
    <location>
        <begin position="27"/>
        <end position="1003"/>
    </location>
</feature>
<keyword evidence="2" id="KW-0732">Signal</keyword>
<dbReference type="RefSeq" id="WP_136065960.1">
    <property type="nucleotide sequence ID" value="NZ_CAAHFH010000004.1"/>
</dbReference>
<proteinExistence type="predicted"/>
<dbReference type="InterPro" id="IPR013783">
    <property type="entry name" value="Ig-like_fold"/>
</dbReference>
<accession>A0A6C2UTM7</accession>
<dbReference type="Proteomes" id="UP000346198">
    <property type="component" value="Unassembled WGS sequence"/>
</dbReference>
<dbReference type="InterPro" id="IPR029018">
    <property type="entry name" value="Hex-like_dom2"/>
</dbReference>
<dbReference type="AlphaFoldDB" id="A0A6C2UTM7"/>
<dbReference type="EMBL" id="CAAHFH010000004">
    <property type="protein sequence ID" value="VGO23519.1"/>
    <property type="molecule type" value="Genomic_DNA"/>
</dbReference>
<organism evidence="3 4">
    <name type="scientific">Pontiella sulfatireligans</name>
    <dbReference type="NCBI Taxonomy" id="2750658"/>
    <lineage>
        <taxon>Bacteria</taxon>
        <taxon>Pseudomonadati</taxon>
        <taxon>Kiritimatiellota</taxon>
        <taxon>Kiritimatiellia</taxon>
        <taxon>Kiritimatiellales</taxon>
        <taxon>Pontiellaceae</taxon>
        <taxon>Pontiella</taxon>
    </lineage>
</organism>
<keyword evidence="4" id="KW-1185">Reference proteome</keyword>
<reference evidence="3 4" key="1">
    <citation type="submission" date="2019-04" db="EMBL/GenBank/DDBJ databases">
        <authorList>
            <person name="Van Vliet M D."/>
        </authorList>
    </citation>
    <scope>NUCLEOTIDE SEQUENCE [LARGE SCALE GENOMIC DNA]</scope>
    <source>
        <strain evidence="3 4">F21</strain>
    </source>
</reference>
<evidence type="ECO:0000313" key="3">
    <source>
        <dbReference type="EMBL" id="VGO23519.1"/>
    </source>
</evidence>